<sequence>MFWNGEASGQQGAMNERRALQRGVAFGAALPVAAGLYGVLVGINGLSPGVESVSADSHFRYLSGLLTGIGVLFWTCVPGIEHKTRLFRFLTLVVVLGGLARLLGLYLTGIPSLTMLGALVVELAITPLLCLWQARVAAAAGPEPGPGA</sequence>
<dbReference type="EMBL" id="CABFPH010000110">
    <property type="protein sequence ID" value="VUD74229.1"/>
    <property type="molecule type" value="Genomic_DNA"/>
</dbReference>
<dbReference type="Proteomes" id="UP000410984">
    <property type="component" value="Unassembled WGS sequence"/>
</dbReference>
<dbReference type="Pfam" id="PF14248">
    <property type="entry name" value="DUF4345"/>
    <property type="match status" value="1"/>
</dbReference>
<proteinExistence type="predicted"/>
<keyword evidence="3" id="KW-1185">Reference proteome</keyword>
<feature type="transmembrane region" description="Helical" evidence="1">
    <location>
        <begin position="113"/>
        <end position="132"/>
    </location>
</feature>
<evidence type="ECO:0000313" key="3">
    <source>
        <dbReference type="Proteomes" id="UP000410984"/>
    </source>
</evidence>
<evidence type="ECO:0008006" key="4">
    <source>
        <dbReference type="Google" id="ProtNLM"/>
    </source>
</evidence>
<reference evidence="2 3" key="1">
    <citation type="submission" date="2019-06" db="EMBL/GenBank/DDBJ databases">
        <authorList>
            <person name="Rodrigo-Torres L."/>
            <person name="Arahal R. D."/>
            <person name="Lucena T."/>
        </authorList>
    </citation>
    <scope>NUCLEOTIDE SEQUENCE [LARGE SCALE GENOMIC DNA]</scope>
    <source>
        <strain evidence="2 3">SB0023/3</strain>
    </source>
</reference>
<keyword evidence="1" id="KW-0812">Transmembrane</keyword>
<feature type="transmembrane region" description="Helical" evidence="1">
    <location>
        <begin position="58"/>
        <end position="77"/>
    </location>
</feature>
<keyword evidence="1" id="KW-0472">Membrane</keyword>
<protein>
    <recommendedName>
        <fullName evidence="4">DUF4345 domain-containing protein</fullName>
    </recommendedName>
</protein>
<name>A0A509EL67_9HYPH</name>
<organism evidence="2 3">
    <name type="scientific">Methylobacterium symbioticum</name>
    <dbReference type="NCBI Taxonomy" id="2584084"/>
    <lineage>
        <taxon>Bacteria</taxon>
        <taxon>Pseudomonadati</taxon>
        <taxon>Pseudomonadota</taxon>
        <taxon>Alphaproteobacteria</taxon>
        <taxon>Hyphomicrobiales</taxon>
        <taxon>Methylobacteriaceae</taxon>
        <taxon>Methylobacterium</taxon>
    </lineage>
</organism>
<feature type="transmembrane region" description="Helical" evidence="1">
    <location>
        <begin position="24"/>
        <end position="46"/>
    </location>
</feature>
<evidence type="ECO:0000256" key="1">
    <source>
        <dbReference type="SAM" id="Phobius"/>
    </source>
</evidence>
<gene>
    <name evidence="2" type="ORF">MET9862_04857</name>
</gene>
<evidence type="ECO:0000313" key="2">
    <source>
        <dbReference type="EMBL" id="VUD74229.1"/>
    </source>
</evidence>
<keyword evidence="1" id="KW-1133">Transmembrane helix</keyword>
<accession>A0A509EL67</accession>
<feature type="transmembrane region" description="Helical" evidence="1">
    <location>
        <begin position="89"/>
        <end position="107"/>
    </location>
</feature>
<dbReference type="AlphaFoldDB" id="A0A509EL67"/>
<dbReference type="InterPro" id="IPR025597">
    <property type="entry name" value="DUF4345"/>
</dbReference>